<dbReference type="EMBL" id="VFPQ01000001">
    <property type="protein sequence ID" value="TQM75681.1"/>
    <property type="molecule type" value="Genomic_DNA"/>
</dbReference>
<evidence type="ECO:0000313" key="3">
    <source>
        <dbReference type="Proteomes" id="UP000319213"/>
    </source>
</evidence>
<dbReference type="RefSeq" id="WP_142259662.1">
    <property type="nucleotide sequence ID" value="NZ_VFPQ01000001.1"/>
</dbReference>
<keyword evidence="3" id="KW-1185">Reference proteome</keyword>
<dbReference type="CDD" id="cd03801">
    <property type="entry name" value="GT4_PimA-like"/>
    <property type="match status" value="1"/>
</dbReference>
<comment type="caution">
    <text evidence="2">The sequence shown here is derived from an EMBL/GenBank/DDBJ whole genome shotgun (WGS) entry which is preliminary data.</text>
</comment>
<accession>A0A543IYQ6</accession>
<dbReference type="PANTHER" id="PTHR46401:SF2">
    <property type="entry name" value="GLYCOSYLTRANSFERASE WBBK-RELATED"/>
    <property type="match status" value="1"/>
</dbReference>
<dbReference type="SUPFAM" id="SSF53756">
    <property type="entry name" value="UDP-Glycosyltransferase/glycogen phosphorylase"/>
    <property type="match status" value="1"/>
</dbReference>
<dbReference type="GO" id="GO:0016757">
    <property type="term" value="F:glycosyltransferase activity"/>
    <property type="evidence" value="ECO:0007669"/>
    <property type="project" value="TreeGrafter"/>
</dbReference>
<dbReference type="Proteomes" id="UP000319213">
    <property type="component" value="Unassembled WGS sequence"/>
</dbReference>
<dbReference type="Gene3D" id="3.40.50.2000">
    <property type="entry name" value="Glycogen Phosphorylase B"/>
    <property type="match status" value="2"/>
</dbReference>
<dbReference type="OrthoDB" id="9765330at2"/>
<dbReference type="PANTHER" id="PTHR46401">
    <property type="entry name" value="GLYCOSYLTRANSFERASE WBBK-RELATED"/>
    <property type="match status" value="1"/>
</dbReference>
<evidence type="ECO:0000256" key="1">
    <source>
        <dbReference type="ARBA" id="ARBA00022679"/>
    </source>
</evidence>
<dbReference type="GO" id="GO:0009103">
    <property type="term" value="P:lipopolysaccharide biosynthetic process"/>
    <property type="evidence" value="ECO:0007669"/>
    <property type="project" value="TreeGrafter"/>
</dbReference>
<dbReference type="Pfam" id="PF13692">
    <property type="entry name" value="Glyco_trans_1_4"/>
    <property type="match status" value="1"/>
</dbReference>
<organism evidence="2 3">
    <name type="scientific">Thermopolyspora flexuosa</name>
    <dbReference type="NCBI Taxonomy" id="103836"/>
    <lineage>
        <taxon>Bacteria</taxon>
        <taxon>Bacillati</taxon>
        <taxon>Actinomycetota</taxon>
        <taxon>Actinomycetes</taxon>
        <taxon>Streptosporangiales</taxon>
        <taxon>Streptosporangiaceae</taxon>
        <taxon>Thermopolyspora</taxon>
    </lineage>
</organism>
<protein>
    <submittedName>
        <fullName evidence="2">Glycosyl transferase family 1</fullName>
    </submittedName>
</protein>
<dbReference type="AlphaFoldDB" id="A0A543IYQ6"/>
<proteinExistence type="predicted"/>
<reference evidence="2 3" key="1">
    <citation type="submission" date="2019-06" db="EMBL/GenBank/DDBJ databases">
        <title>Sequencing the genomes of 1000 actinobacteria strains.</title>
        <authorList>
            <person name="Klenk H.-P."/>
        </authorList>
    </citation>
    <scope>NUCLEOTIDE SEQUENCE [LARGE SCALE GENOMIC DNA]</scope>
    <source>
        <strain evidence="2 3">DSM 43186</strain>
    </source>
</reference>
<name>A0A543IYQ6_9ACTN</name>
<keyword evidence="1 2" id="KW-0808">Transferase</keyword>
<gene>
    <name evidence="2" type="ORF">FHX40_2397</name>
</gene>
<sequence>MRGYGAETAVETPAAGLAAQVHVILPGDVDDPGLPSGGNVYDRRICDGLGELGWHVHRTAVPGDWPLPGADARDGLARALAAAPDGAAVLVDGLVACGVPEIVVPQARRLRLAVLVHLPLAAETGLPPEVAADLDRRERETLHAAALVVATSPRAATTLIARHGLDPARVGVAAPGVDPAPLAPGTDGRSRLLCVASVTPRKGHDVLVRALTAVRELPWTCVCAGPLGRDPGYVEHVRGLISAGGLVDRVRLAGPLTGGALEDAYAAADLLVLPSRAETYGMVVTEALARGIPVLASEVDALPETLGRTPDGFRPGLLVPPDDPDALAAALRRWLINPALRVRIRTSARLRRGMLHGWATTSRHLADLLERLLR</sequence>
<evidence type="ECO:0000313" key="2">
    <source>
        <dbReference type="EMBL" id="TQM75681.1"/>
    </source>
</evidence>